<name>G2KPH9_MICAA</name>
<evidence type="ECO:0000256" key="2">
    <source>
        <dbReference type="ARBA" id="ARBA00013346"/>
    </source>
</evidence>
<dbReference type="Gene3D" id="3.40.50.150">
    <property type="entry name" value="Vaccinia Virus protein VP39"/>
    <property type="match status" value="1"/>
</dbReference>
<accession>G2KPH9</accession>
<sequence length="219" mass="23437">MNFSQARSAMVESQIHTMGVVTPAILEAFRTVPRESFVPPHLAGIAYIDEDIPLGDGRVLIEPAVLARMIEAAQVNANDVVLNVGDSTGYSSAVLSLLASTVVTMESHPGQLDAARHAWAACDYCNIAPITCDAMEGCPEHAPYSLIVMNGAVAEIPEIFVAQLSVNGRLAAVLKPDANAPGHAVIVQRVGNEKYSTTKVFDASMPYLPGFEPRRDFVF</sequence>
<dbReference type="HOGENOM" id="CLU_055432_2_1_5"/>
<keyword evidence="5" id="KW-1185">Reference proteome</keyword>
<organism evidence="4 5">
    <name type="scientific">Micavibrio aeruginosavorus (strain ARL-13)</name>
    <dbReference type="NCBI Taxonomy" id="856793"/>
    <lineage>
        <taxon>Bacteria</taxon>
        <taxon>Pseudomonadati</taxon>
        <taxon>Bdellovibrionota</taxon>
        <taxon>Bdellovibrionia</taxon>
        <taxon>Bdellovibrionales</taxon>
        <taxon>Pseudobdellovibrionaceae</taxon>
        <taxon>Micavibrio</taxon>
    </lineage>
</organism>
<dbReference type="STRING" id="856793.MICA_1156"/>
<dbReference type="SUPFAM" id="SSF53335">
    <property type="entry name" value="S-adenosyl-L-methionine-dependent methyltransferases"/>
    <property type="match status" value="1"/>
</dbReference>
<proteinExistence type="inferred from homology"/>
<dbReference type="GO" id="GO:0004719">
    <property type="term" value="F:protein-L-isoaspartate (D-aspartate) O-methyltransferase activity"/>
    <property type="evidence" value="ECO:0007669"/>
    <property type="project" value="InterPro"/>
</dbReference>
<dbReference type="Pfam" id="PF01135">
    <property type="entry name" value="PCMT"/>
    <property type="match status" value="1"/>
</dbReference>
<dbReference type="KEGG" id="mai:MICA_1156"/>
<dbReference type="GO" id="GO:0005737">
    <property type="term" value="C:cytoplasm"/>
    <property type="evidence" value="ECO:0007669"/>
    <property type="project" value="TreeGrafter"/>
</dbReference>
<dbReference type="PANTHER" id="PTHR11579">
    <property type="entry name" value="PROTEIN-L-ISOASPARTATE O-METHYLTRANSFERASE"/>
    <property type="match status" value="1"/>
</dbReference>
<gene>
    <name evidence="4" type="ordered locus">MICA_1156</name>
</gene>
<reference evidence="4 5" key="1">
    <citation type="journal article" date="2011" name="BMC Genomics">
        <title>Genomic insights into an obligate epibiotic bacterial predator: Micavibrio aeruginosavorus ARL-13.</title>
        <authorList>
            <person name="Wang Z."/>
            <person name="Kadouri D."/>
            <person name="Wu M."/>
        </authorList>
    </citation>
    <scope>NUCLEOTIDE SEQUENCE [LARGE SCALE GENOMIC DNA]</scope>
    <source>
        <strain evidence="4 5">ARL-13</strain>
    </source>
</reference>
<dbReference type="OrthoDB" id="9798496at2"/>
<dbReference type="PANTHER" id="PTHR11579:SF18">
    <property type="entry name" value="PROTEIN-L-ISOASPARTATE O-METHYLTRANSFERASE"/>
    <property type="match status" value="1"/>
</dbReference>
<comment type="similarity">
    <text evidence="1">Belongs to the methyltransferase superfamily. L-isoaspartyl/D-aspartyl protein methyltransferase family.</text>
</comment>
<evidence type="ECO:0000313" key="5">
    <source>
        <dbReference type="Proteomes" id="UP000009286"/>
    </source>
</evidence>
<dbReference type="EMBL" id="CP002382">
    <property type="protein sequence ID" value="AEP09479.1"/>
    <property type="molecule type" value="Genomic_DNA"/>
</dbReference>
<dbReference type="InterPro" id="IPR000682">
    <property type="entry name" value="PCMT"/>
</dbReference>
<evidence type="ECO:0000256" key="3">
    <source>
        <dbReference type="ARBA" id="ARBA00030757"/>
    </source>
</evidence>
<dbReference type="eggNOG" id="COG2518">
    <property type="taxonomic scope" value="Bacteria"/>
</dbReference>
<protein>
    <recommendedName>
        <fullName evidence="2">Protein-L-isoaspartate O-methyltransferase</fullName>
    </recommendedName>
    <alternativeName>
        <fullName evidence="3">Protein L-isoaspartyl methyltransferase</fullName>
    </alternativeName>
</protein>
<dbReference type="InterPro" id="IPR029063">
    <property type="entry name" value="SAM-dependent_MTases_sf"/>
</dbReference>
<dbReference type="AlphaFoldDB" id="G2KPH9"/>
<dbReference type="RefSeq" id="WP_014102702.1">
    <property type="nucleotide sequence ID" value="NC_016026.1"/>
</dbReference>
<evidence type="ECO:0000313" key="4">
    <source>
        <dbReference type="EMBL" id="AEP09479.1"/>
    </source>
</evidence>
<dbReference type="Proteomes" id="UP000009286">
    <property type="component" value="Chromosome"/>
</dbReference>
<evidence type="ECO:0000256" key="1">
    <source>
        <dbReference type="ARBA" id="ARBA00005369"/>
    </source>
</evidence>